<sequence length="495" mass="56865">MEFLFLLPLFLILVFLANIFLKTRKPQPTTGNHPDDEQIQLLPPGRTGLPLIGETLDYFSKLKNGVLVEFTAERMKNYSTKVFRTSLLGQPMAMLCGPEGNKFLFSNENKLVQLWYPAYLDKIFPKVDNADSGVTSTTNKQIKEIRKQLPAVLKLEHMINHVGMMDTVMKQQLHTEWNREKITVVPTVTKFTLTLSCRFFLGIEDPKMVEKIYVSIKEIDPGIMSIPINFPGTYFNRAIKASNLIRDKIKLFVRQAKNDLQEGCASESKSFMMHMLRTADENGQFFSDSYVAHHVYGLVEGGYGTLTSTLTFIMKYLSEFPDVYDEVLKEQIEIAKSKESNEVLTWEDLRRMKYSWNVAREAMRLMPMAIGGYREVITDITYAGYKIPSSWKLYWMAKATHENPDYFPNPKKFDPSRFEGKGPPPFTYTPFGGGARMCPGHEYARIAILVFMHNVVTKFRWEKLIPDEKVVHTAIPTMSHGLPVRLHPHKNQFGI</sequence>
<dbReference type="Pfam" id="PF00067">
    <property type="entry name" value="p450"/>
    <property type="match status" value="1"/>
</dbReference>
<dbReference type="CDD" id="cd11043">
    <property type="entry name" value="CYP90-like"/>
    <property type="match status" value="1"/>
</dbReference>
<feature type="signal peptide" evidence="12">
    <location>
        <begin position="1"/>
        <end position="17"/>
    </location>
</feature>
<comment type="cofactor">
    <cofactor evidence="1 10">
        <name>heme</name>
        <dbReference type="ChEBI" id="CHEBI:30413"/>
    </cofactor>
</comment>
<dbReference type="FunFam" id="1.10.630.10:FF:000022">
    <property type="entry name" value="Taxadiene 5-alpha hydroxylase"/>
    <property type="match status" value="1"/>
</dbReference>
<evidence type="ECO:0000313" key="13">
    <source>
        <dbReference type="EMBL" id="KAK2992609.1"/>
    </source>
</evidence>
<feature type="chain" id="PRO_5041690360" description="Cytochrome P450" evidence="12">
    <location>
        <begin position="18"/>
        <end position="495"/>
    </location>
</feature>
<proteinExistence type="inferred from homology"/>
<evidence type="ECO:0000256" key="6">
    <source>
        <dbReference type="ARBA" id="ARBA00022989"/>
    </source>
</evidence>
<evidence type="ECO:0000256" key="7">
    <source>
        <dbReference type="ARBA" id="ARBA00023002"/>
    </source>
</evidence>
<evidence type="ECO:0000256" key="8">
    <source>
        <dbReference type="ARBA" id="ARBA00023004"/>
    </source>
</evidence>
<gene>
    <name evidence="13" type="ORF">RJ640_015965</name>
</gene>
<keyword evidence="8 10" id="KW-0408">Iron</keyword>
<organism evidence="13 14">
    <name type="scientific">Escallonia rubra</name>
    <dbReference type="NCBI Taxonomy" id="112253"/>
    <lineage>
        <taxon>Eukaryota</taxon>
        <taxon>Viridiplantae</taxon>
        <taxon>Streptophyta</taxon>
        <taxon>Embryophyta</taxon>
        <taxon>Tracheophyta</taxon>
        <taxon>Spermatophyta</taxon>
        <taxon>Magnoliopsida</taxon>
        <taxon>eudicotyledons</taxon>
        <taxon>Gunneridae</taxon>
        <taxon>Pentapetalae</taxon>
        <taxon>asterids</taxon>
        <taxon>campanulids</taxon>
        <taxon>Escalloniales</taxon>
        <taxon>Escalloniaceae</taxon>
        <taxon>Escallonia</taxon>
    </lineage>
</organism>
<dbReference type="PROSITE" id="PS00086">
    <property type="entry name" value="CYTOCHROME_P450"/>
    <property type="match status" value="1"/>
</dbReference>
<keyword evidence="9" id="KW-0472">Membrane</keyword>
<dbReference type="GO" id="GO:0020037">
    <property type="term" value="F:heme binding"/>
    <property type="evidence" value="ECO:0007669"/>
    <property type="project" value="InterPro"/>
</dbReference>
<dbReference type="AlphaFoldDB" id="A0AA88UPG3"/>
<keyword evidence="7 11" id="KW-0560">Oxidoreductase</keyword>
<dbReference type="Proteomes" id="UP001187471">
    <property type="component" value="Unassembled WGS sequence"/>
</dbReference>
<comment type="subcellular location">
    <subcellularLocation>
        <location evidence="2">Membrane</location>
        <topology evidence="2">Single-pass membrane protein</topology>
    </subcellularLocation>
</comment>
<keyword evidence="6" id="KW-1133">Transmembrane helix</keyword>
<dbReference type="EMBL" id="JAVXUO010000394">
    <property type="protein sequence ID" value="KAK2992609.1"/>
    <property type="molecule type" value="Genomic_DNA"/>
</dbReference>
<keyword evidence="10 11" id="KW-0349">Heme</keyword>
<dbReference type="InterPro" id="IPR002401">
    <property type="entry name" value="Cyt_P450_E_grp-I"/>
</dbReference>
<evidence type="ECO:0000256" key="9">
    <source>
        <dbReference type="ARBA" id="ARBA00023136"/>
    </source>
</evidence>
<reference evidence="13" key="1">
    <citation type="submission" date="2022-12" db="EMBL/GenBank/DDBJ databases">
        <title>Draft genome assemblies for two species of Escallonia (Escalloniales).</title>
        <authorList>
            <person name="Chanderbali A."/>
            <person name="Dervinis C."/>
            <person name="Anghel I."/>
            <person name="Soltis D."/>
            <person name="Soltis P."/>
            <person name="Zapata F."/>
        </authorList>
    </citation>
    <scope>NUCLEOTIDE SEQUENCE</scope>
    <source>
        <strain evidence="13">UCBG92.1500</strain>
        <tissue evidence="13">Leaf</tissue>
    </source>
</reference>
<name>A0AA88UPG3_9ASTE</name>
<evidence type="ECO:0000256" key="4">
    <source>
        <dbReference type="ARBA" id="ARBA00022692"/>
    </source>
</evidence>
<dbReference type="GO" id="GO:0004497">
    <property type="term" value="F:monooxygenase activity"/>
    <property type="evidence" value="ECO:0007669"/>
    <property type="project" value="UniProtKB-KW"/>
</dbReference>
<evidence type="ECO:0000256" key="1">
    <source>
        <dbReference type="ARBA" id="ARBA00001971"/>
    </source>
</evidence>
<evidence type="ECO:0000256" key="12">
    <source>
        <dbReference type="SAM" id="SignalP"/>
    </source>
</evidence>
<dbReference type="Gene3D" id="1.10.630.10">
    <property type="entry name" value="Cytochrome P450"/>
    <property type="match status" value="1"/>
</dbReference>
<keyword evidence="12" id="KW-0732">Signal</keyword>
<evidence type="ECO:0000256" key="10">
    <source>
        <dbReference type="PIRSR" id="PIRSR602401-1"/>
    </source>
</evidence>
<accession>A0AA88UPG3</accession>
<keyword evidence="5 10" id="KW-0479">Metal-binding</keyword>
<dbReference type="PRINTS" id="PR00463">
    <property type="entry name" value="EP450I"/>
</dbReference>
<dbReference type="GO" id="GO:0005506">
    <property type="term" value="F:iron ion binding"/>
    <property type="evidence" value="ECO:0007669"/>
    <property type="project" value="InterPro"/>
</dbReference>
<comment type="caution">
    <text evidence="13">The sequence shown here is derived from an EMBL/GenBank/DDBJ whole genome shotgun (WGS) entry which is preliminary data.</text>
</comment>
<evidence type="ECO:0000256" key="5">
    <source>
        <dbReference type="ARBA" id="ARBA00022723"/>
    </source>
</evidence>
<evidence type="ECO:0000256" key="2">
    <source>
        <dbReference type="ARBA" id="ARBA00004167"/>
    </source>
</evidence>
<protein>
    <recommendedName>
        <fullName evidence="15">Cytochrome P450</fullName>
    </recommendedName>
</protein>
<dbReference type="PANTHER" id="PTHR24286:SF366">
    <property type="entry name" value="BETA-AMYRIN 28-OXIDASE"/>
    <property type="match status" value="1"/>
</dbReference>
<dbReference type="PRINTS" id="PR00385">
    <property type="entry name" value="P450"/>
</dbReference>
<dbReference type="GO" id="GO:0016705">
    <property type="term" value="F:oxidoreductase activity, acting on paired donors, with incorporation or reduction of molecular oxygen"/>
    <property type="evidence" value="ECO:0007669"/>
    <property type="project" value="InterPro"/>
</dbReference>
<feature type="binding site" description="axial binding residue" evidence="10">
    <location>
        <position position="438"/>
    </location>
    <ligand>
        <name>heme</name>
        <dbReference type="ChEBI" id="CHEBI:30413"/>
    </ligand>
    <ligandPart>
        <name>Fe</name>
        <dbReference type="ChEBI" id="CHEBI:18248"/>
    </ligandPart>
</feature>
<dbReference type="GO" id="GO:0016125">
    <property type="term" value="P:sterol metabolic process"/>
    <property type="evidence" value="ECO:0007669"/>
    <property type="project" value="TreeGrafter"/>
</dbReference>
<evidence type="ECO:0000256" key="11">
    <source>
        <dbReference type="RuleBase" id="RU000461"/>
    </source>
</evidence>
<dbReference type="SUPFAM" id="SSF48264">
    <property type="entry name" value="Cytochrome P450"/>
    <property type="match status" value="1"/>
</dbReference>
<evidence type="ECO:0000256" key="3">
    <source>
        <dbReference type="ARBA" id="ARBA00010617"/>
    </source>
</evidence>
<dbReference type="InterPro" id="IPR001128">
    <property type="entry name" value="Cyt_P450"/>
</dbReference>
<comment type="similarity">
    <text evidence="3 11">Belongs to the cytochrome P450 family.</text>
</comment>
<dbReference type="InterPro" id="IPR036396">
    <property type="entry name" value="Cyt_P450_sf"/>
</dbReference>
<dbReference type="InterPro" id="IPR017972">
    <property type="entry name" value="Cyt_P450_CS"/>
</dbReference>
<keyword evidence="4" id="KW-0812">Transmembrane</keyword>
<keyword evidence="11" id="KW-0503">Monooxygenase</keyword>
<evidence type="ECO:0000313" key="14">
    <source>
        <dbReference type="Proteomes" id="UP001187471"/>
    </source>
</evidence>
<dbReference type="GO" id="GO:0016020">
    <property type="term" value="C:membrane"/>
    <property type="evidence" value="ECO:0007669"/>
    <property type="project" value="UniProtKB-SubCell"/>
</dbReference>
<dbReference type="PANTHER" id="PTHR24286">
    <property type="entry name" value="CYTOCHROME P450 26"/>
    <property type="match status" value="1"/>
</dbReference>
<keyword evidence="14" id="KW-1185">Reference proteome</keyword>
<evidence type="ECO:0008006" key="15">
    <source>
        <dbReference type="Google" id="ProtNLM"/>
    </source>
</evidence>